<reference evidence="1" key="2">
    <citation type="submission" date="2020-11" db="EMBL/GenBank/DDBJ databases">
        <authorList>
            <person name="McCartney M.A."/>
            <person name="Auch B."/>
            <person name="Kono T."/>
            <person name="Mallez S."/>
            <person name="Becker A."/>
            <person name="Gohl D.M."/>
            <person name="Silverstein K.A.T."/>
            <person name="Koren S."/>
            <person name="Bechman K.B."/>
            <person name="Herman A."/>
            <person name="Abrahante J.E."/>
            <person name="Garbe J."/>
        </authorList>
    </citation>
    <scope>NUCLEOTIDE SEQUENCE</scope>
    <source>
        <strain evidence="1">Duluth1</strain>
        <tissue evidence="1">Whole animal</tissue>
    </source>
</reference>
<organism evidence="1 2">
    <name type="scientific">Dreissena polymorpha</name>
    <name type="common">Zebra mussel</name>
    <name type="synonym">Mytilus polymorpha</name>
    <dbReference type="NCBI Taxonomy" id="45954"/>
    <lineage>
        <taxon>Eukaryota</taxon>
        <taxon>Metazoa</taxon>
        <taxon>Spiralia</taxon>
        <taxon>Lophotrochozoa</taxon>
        <taxon>Mollusca</taxon>
        <taxon>Bivalvia</taxon>
        <taxon>Autobranchia</taxon>
        <taxon>Heteroconchia</taxon>
        <taxon>Euheterodonta</taxon>
        <taxon>Imparidentia</taxon>
        <taxon>Neoheterodontei</taxon>
        <taxon>Myida</taxon>
        <taxon>Dreissenoidea</taxon>
        <taxon>Dreissenidae</taxon>
        <taxon>Dreissena</taxon>
    </lineage>
</organism>
<reference evidence="1" key="1">
    <citation type="journal article" date="2019" name="bioRxiv">
        <title>The Genome of the Zebra Mussel, Dreissena polymorpha: A Resource for Invasive Species Research.</title>
        <authorList>
            <person name="McCartney M.A."/>
            <person name="Auch B."/>
            <person name="Kono T."/>
            <person name="Mallez S."/>
            <person name="Zhang Y."/>
            <person name="Obille A."/>
            <person name="Becker A."/>
            <person name="Abrahante J.E."/>
            <person name="Garbe J."/>
            <person name="Badalamenti J.P."/>
            <person name="Herman A."/>
            <person name="Mangelson H."/>
            <person name="Liachko I."/>
            <person name="Sullivan S."/>
            <person name="Sone E.D."/>
            <person name="Koren S."/>
            <person name="Silverstein K.A.T."/>
            <person name="Beckman K.B."/>
            <person name="Gohl D.M."/>
        </authorList>
    </citation>
    <scope>NUCLEOTIDE SEQUENCE</scope>
    <source>
        <strain evidence="1">Duluth1</strain>
        <tissue evidence="1">Whole animal</tissue>
    </source>
</reference>
<keyword evidence="2" id="KW-1185">Reference proteome</keyword>
<gene>
    <name evidence="1" type="ORF">DPMN_105194</name>
</gene>
<accession>A0A9D4K310</accession>
<evidence type="ECO:0000313" key="1">
    <source>
        <dbReference type="EMBL" id="KAH3831922.1"/>
    </source>
</evidence>
<dbReference type="EMBL" id="JAIWYP010000004">
    <property type="protein sequence ID" value="KAH3831922.1"/>
    <property type="molecule type" value="Genomic_DNA"/>
</dbReference>
<proteinExistence type="predicted"/>
<name>A0A9D4K310_DREPO</name>
<evidence type="ECO:0000313" key="2">
    <source>
        <dbReference type="Proteomes" id="UP000828390"/>
    </source>
</evidence>
<protein>
    <submittedName>
        <fullName evidence="1">Uncharacterized protein</fullName>
    </submittedName>
</protein>
<comment type="caution">
    <text evidence="1">The sequence shown here is derived from an EMBL/GenBank/DDBJ whole genome shotgun (WGS) entry which is preliminary data.</text>
</comment>
<dbReference type="AlphaFoldDB" id="A0A9D4K310"/>
<sequence>MDKCEPVGFRGDLMDNDCDCYIDEEIVDGVDNDKDGLIDEDAIGHVKENLAVVAIRPINCKVSGDSNFNVFQQITGSNCQSEYTSVYVVGAGGIVLLFSRVRVYAIQKTSKEECNRCK</sequence>
<dbReference type="Proteomes" id="UP000828390">
    <property type="component" value="Unassembled WGS sequence"/>
</dbReference>